<dbReference type="InterPro" id="IPR004681">
    <property type="entry name" value="TRAP_DctM"/>
</dbReference>
<reference evidence="9" key="1">
    <citation type="submission" date="2020-12" db="EMBL/GenBank/DDBJ databases">
        <title>Taurinivorans muris gen. nov., sp. nov., fundamental and realized metabolic niche of a ubiquitous sulfidogenic bacterium in the murine intestine.</title>
        <authorList>
            <person name="Ye H."/>
            <person name="Hanson B.T."/>
            <person name="Loy A."/>
        </authorList>
    </citation>
    <scope>NUCLEOTIDE SEQUENCE</scope>
    <source>
        <strain evidence="9">LT0009</strain>
    </source>
</reference>
<feature type="transmembrane region" description="Helical" evidence="7">
    <location>
        <begin position="394"/>
        <end position="415"/>
    </location>
</feature>
<evidence type="ECO:0000313" key="10">
    <source>
        <dbReference type="Proteomes" id="UP001058120"/>
    </source>
</evidence>
<feature type="transmembrane region" description="Helical" evidence="7">
    <location>
        <begin position="103"/>
        <end position="124"/>
    </location>
</feature>
<keyword evidence="2" id="KW-1003">Cell membrane</keyword>
<feature type="transmembrane region" description="Helical" evidence="7">
    <location>
        <begin position="136"/>
        <end position="159"/>
    </location>
</feature>
<evidence type="ECO:0000256" key="5">
    <source>
        <dbReference type="ARBA" id="ARBA00022989"/>
    </source>
</evidence>
<protein>
    <submittedName>
        <fullName evidence="9">TRAP transporter large permease</fullName>
    </submittedName>
</protein>
<organism evidence="9 10">
    <name type="scientific">Taurinivorans muris</name>
    <dbReference type="NCBI Taxonomy" id="2787751"/>
    <lineage>
        <taxon>Bacteria</taxon>
        <taxon>Pseudomonadati</taxon>
        <taxon>Thermodesulfobacteriota</taxon>
        <taxon>Desulfovibrionia</taxon>
        <taxon>Desulfovibrionales</taxon>
        <taxon>Desulfovibrionaceae</taxon>
        <taxon>Taurinivorans</taxon>
    </lineage>
</organism>
<dbReference type="PANTHER" id="PTHR33362">
    <property type="entry name" value="SIALIC ACID TRAP TRANSPORTER PERMEASE PROTEIN SIAT-RELATED"/>
    <property type="match status" value="1"/>
</dbReference>
<dbReference type="PIRSF" id="PIRSF006066">
    <property type="entry name" value="HI0050"/>
    <property type="match status" value="1"/>
</dbReference>
<keyword evidence="6 7" id="KW-0472">Membrane</keyword>
<dbReference type="EMBL" id="CP065938">
    <property type="protein sequence ID" value="UWX05431.1"/>
    <property type="molecule type" value="Genomic_DNA"/>
</dbReference>
<evidence type="ECO:0000256" key="7">
    <source>
        <dbReference type="SAM" id="Phobius"/>
    </source>
</evidence>
<dbReference type="PANTHER" id="PTHR33362:SF3">
    <property type="entry name" value="SIALIC ACID TRAP TRANSPORTER PERMEASE PROTEIN SIAT"/>
    <property type="match status" value="1"/>
</dbReference>
<feature type="transmembrane region" description="Helical" evidence="7">
    <location>
        <begin position="242"/>
        <end position="261"/>
    </location>
</feature>
<feature type="transmembrane region" description="Helical" evidence="7">
    <location>
        <begin position="48"/>
        <end position="66"/>
    </location>
</feature>
<feature type="transmembrane region" description="Helical" evidence="7">
    <location>
        <begin position="7"/>
        <end position="36"/>
    </location>
</feature>
<evidence type="ECO:0000313" key="9">
    <source>
        <dbReference type="EMBL" id="UWX05431.1"/>
    </source>
</evidence>
<gene>
    <name evidence="9" type="ORF">JBF11_08260</name>
</gene>
<accession>A0ABY5Y0V5</accession>
<evidence type="ECO:0000259" key="8">
    <source>
        <dbReference type="Pfam" id="PF06808"/>
    </source>
</evidence>
<sequence length="423" mass="44766">MELPILLAIITLIVCLTLSVSIGVSIGLCVAVAVIVGDLPVEFLMQKMFSSLDSFPLLAVPFFILAGEIMQKGSMAQALLNISRCLVGHITGGMAHVSVLTCMFYGALSGSSPATVAAVGGIMIPAMKEDGYPEDYATAVNTSAGCLGVMIPPSVPLIIYGTTANVSVGDLFIAGIIPGIFVGIFLMLMSWYLAKKRNYGNLIEKASCRDTFDALNKAKYALLVPIIVLGGIYGGITTPTEAGAIAVIYAFFVEFFILKTLTLKRIIEIFKSAAVTNAAIFIVVATATAFGQLLMIYSVPDLLVDTLSGLVSNKYLLLFVVLIFLIIMGTFMDALANILILTPLLQPLLMSAGIDMTHFGIIMIVACAMGFLTPPVGVNLFVGCGISGMSIERLSYAVLPFLGAMIVALLLLTYIPAISLMLL</sequence>
<keyword evidence="4 7" id="KW-0812">Transmembrane</keyword>
<feature type="transmembrane region" description="Helical" evidence="7">
    <location>
        <begin position="220"/>
        <end position="236"/>
    </location>
</feature>
<feature type="transmembrane region" description="Helical" evidence="7">
    <location>
        <begin position="361"/>
        <end position="382"/>
    </location>
</feature>
<evidence type="ECO:0000256" key="1">
    <source>
        <dbReference type="ARBA" id="ARBA00004429"/>
    </source>
</evidence>
<evidence type="ECO:0000256" key="4">
    <source>
        <dbReference type="ARBA" id="ARBA00022692"/>
    </source>
</evidence>
<comment type="subcellular location">
    <subcellularLocation>
        <location evidence="1">Cell inner membrane</location>
        <topology evidence="1">Multi-pass membrane protein</topology>
    </subcellularLocation>
</comment>
<dbReference type="Pfam" id="PF06808">
    <property type="entry name" value="DctM"/>
    <property type="match status" value="1"/>
</dbReference>
<keyword evidence="3" id="KW-0997">Cell inner membrane</keyword>
<keyword evidence="5 7" id="KW-1133">Transmembrane helix</keyword>
<evidence type="ECO:0000256" key="3">
    <source>
        <dbReference type="ARBA" id="ARBA00022519"/>
    </source>
</evidence>
<feature type="transmembrane region" description="Helical" evidence="7">
    <location>
        <begin position="273"/>
        <end position="295"/>
    </location>
</feature>
<keyword evidence="10" id="KW-1185">Reference proteome</keyword>
<feature type="domain" description="TRAP C4-dicarboxylate transport system permease DctM subunit" evidence="8">
    <location>
        <begin position="9"/>
        <end position="418"/>
    </location>
</feature>
<dbReference type="Proteomes" id="UP001058120">
    <property type="component" value="Chromosome"/>
</dbReference>
<dbReference type="NCBIfam" id="TIGR00786">
    <property type="entry name" value="dctM"/>
    <property type="match status" value="1"/>
</dbReference>
<name>A0ABY5Y0V5_9BACT</name>
<proteinExistence type="predicted"/>
<evidence type="ECO:0000256" key="2">
    <source>
        <dbReference type="ARBA" id="ARBA00022475"/>
    </source>
</evidence>
<feature type="transmembrane region" description="Helical" evidence="7">
    <location>
        <begin position="315"/>
        <end position="340"/>
    </location>
</feature>
<dbReference type="RefSeq" id="WP_334315008.1">
    <property type="nucleotide sequence ID" value="NZ_CP065938.1"/>
</dbReference>
<evidence type="ECO:0000256" key="6">
    <source>
        <dbReference type="ARBA" id="ARBA00023136"/>
    </source>
</evidence>
<dbReference type="InterPro" id="IPR010656">
    <property type="entry name" value="DctM"/>
</dbReference>
<feature type="transmembrane region" description="Helical" evidence="7">
    <location>
        <begin position="171"/>
        <end position="194"/>
    </location>
</feature>